<reference evidence="1" key="1">
    <citation type="submission" date="2019-03" db="EMBL/GenBank/DDBJ databases">
        <authorList>
            <person name="Mank J."/>
            <person name="Almeida P."/>
        </authorList>
    </citation>
    <scope>NUCLEOTIDE SEQUENCE</scope>
    <source>
        <strain evidence="1">78183</strain>
    </source>
</reference>
<sequence>MCLISIQENRLDATRVTMVLFIVYDSHLEESLMHQDPKMEPSEYGNSAQQVMMRMILFLGMDQLGK</sequence>
<evidence type="ECO:0000313" key="1">
    <source>
        <dbReference type="EMBL" id="VFU23123.1"/>
    </source>
</evidence>
<protein>
    <submittedName>
        <fullName evidence="1">Uncharacterized protein</fullName>
    </submittedName>
</protein>
<organism evidence="1">
    <name type="scientific">Salix viminalis</name>
    <name type="common">Common osier</name>
    <name type="synonym">Basket willow</name>
    <dbReference type="NCBI Taxonomy" id="40686"/>
    <lineage>
        <taxon>Eukaryota</taxon>
        <taxon>Viridiplantae</taxon>
        <taxon>Streptophyta</taxon>
        <taxon>Embryophyta</taxon>
        <taxon>Tracheophyta</taxon>
        <taxon>Spermatophyta</taxon>
        <taxon>Magnoliopsida</taxon>
        <taxon>eudicotyledons</taxon>
        <taxon>Gunneridae</taxon>
        <taxon>Pentapetalae</taxon>
        <taxon>rosids</taxon>
        <taxon>fabids</taxon>
        <taxon>Malpighiales</taxon>
        <taxon>Salicaceae</taxon>
        <taxon>Saliceae</taxon>
        <taxon>Salix</taxon>
    </lineage>
</organism>
<name>A0A6N2K5A4_SALVM</name>
<dbReference type="AlphaFoldDB" id="A0A6N2K5A4"/>
<dbReference type="EMBL" id="CAADRP010000113">
    <property type="protein sequence ID" value="VFU23123.1"/>
    <property type="molecule type" value="Genomic_DNA"/>
</dbReference>
<gene>
    <name evidence="1" type="ORF">SVIM_LOCUS31177</name>
</gene>
<accession>A0A6N2K5A4</accession>
<proteinExistence type="predicted"/>